<protein>
    <recommendedName>
        <fullName evidence="4">Transposase</fullName>
    </recommendedName>
</protein>
<feature type="compositionally biased region" description="Basic and acidic residues" evidence="1">
    <location>
        <begin position="54"/>
        <end position="72"/>
    </location>
</feature>
<sequence>MCVHILPTTGECRKIAAIEARHPGIAPAFKSPSRMHVDKTPLSAKNTQQNGDFLGKDGERSLTTDARRTCGS</sequence>
<dbReference type="EMBL" id="JALHLE010000042">
    <property type="protein sequence ID" value="MCJ2180751.1"/>
    <property type="molecule type" value="Genomic_DNA"/>
</dbReference>
<evidence type="ECO:0000256" key="1">
    <source>
        <dbReference type="SAM" id="MobiDB-lite"/>
    </source>
</evidence>
<proteinExistence type="predicted"/>
<feature type="region of interest" description="Disordered" evidence="1">
    <location>
        <begin position="26"/>
        <end position="72"/>
    </location>
</feature>
<accession>A0ABT0B7B0</accession>
<keyword evidence="3" id="KW-1185">Reference proteome</keyword>
<evidence type="ECO:0000313" key="2">
    <source>
        <dbReference type="EMBL" id="MCJ2180751.1"/>
    </source>
</evidence>
<evidence type="ECO:0008006" key="4">
    <source>
        <dbReference type="Google" id="ProtNLM"/>
    </source>
</evidence>
<organism evidence="2 3">
    <name type="scientific">Novosphingobium album</name>
    <name type="common">ex Hu et al. 2023</name>
    <dbReference type="NCBI Taxonomy" id="2930093"/>
    <lineage>
        <taxon>Bacteria</taxon>
        <taxon>Pseudomonadati</taxon>
        <taxon>Pseudomonadota</taxon>
        <taxon>Alphaproteobacteria</taxon>
        <taxon>Sphingomonadales</taxon>
        <taxon>Sphingomonadaceae</taxon>
        <taxon>Novosphingobium</taxon>
    </lineage>
</organism>
<reference evidence="2" key="1">
    <citation type="submission" date="2022-03" db="EMBL/GenBank/DDBJ databases">
        <title>Identification of a novel bacterium isolated from mangrove sediments.</title>
        <authorList>
            <person name="Pan X."/>
        </authorList>
    </citation>
    <scope>NUCLEOTIDE SEQUENCE</scope>
    <source>
        <strain evidence="2">B2580</strain>
    </source>
</reference>
<comment type="caution">
    <text evidence="2">The sequence shown here is derived from an EMBL/GenBank/DDBJ whole genome shotgun (WGS) entry which is preliminary data.</text>
</comment>
<dbReference type="RefSeq" id="WP_243996199.1">
    <property type="nucleotide sequence ID" value="NZ_JALHLE010000042.1"/>
</dbReference>
<gene>
    <name evidence="2" type="ORF">MTR64_19445</name>
</gene>
<name>A0ABT0B7B0_9SPHN</name>
<evidence type="ECO:0000313" key="3">
    <source>
        <dbReference type="Proteomes" id="UP001162880"/>
    </source>
</evidence>
<dbReference type="Proteomes" id="UP001162880">
    <property type="component" value="Unassembled WGS sequence"/>
</dbReference>